<keyword evidence="3" id="KW-1185">Reference proteome</keyword>
<dbReference type="AlphaFoldDB" id="A0AAV9B5Y7"/>
<proteinExistence type="predicted"/>
<reference evidence="2" key="2">
    <citation type="submission" date="2023-06" db="EMBL/GenBank/DDBJ databases">
        <authorList>
            <person name="Ma L."/>
            <person name="Liu K.-W."/>
            <person name="Li Z."/>
            <person name="Hsiao Y.-Y."/>
            <person name="Qi Y."/>
            <person name="Fu T."/>
            <person name="Tang G."/>
            <person name="Zhang D."/>
            <person name="Sun W.-H."/>
            <person name="Liu D.-K."/>
            <person name="Li Y."/>
            <person name="Chen G.-Z."/>
            <person name="Liu X.-D."/>
            <person name="Liao X.-Y."/>
            <person name="Jiang Y.-T."/>
            <person name="Yu X."/>
            <person name="Hao Y."/>
            <person name="Huang J."/>
            <person name="Zhao X.-W."/>
            <person name="Ke S."/>
            <person name="Chen Y.-Y."/>
            <person name="Wu W.-L."/>
            <person name="Hsu J.-L."/>
            <person name="Lin Y.-F."/>
            <person name="Huang M.-D."/>
            <person name="Li C.-Y."/>
            <person name="Huang L."/>
            <person name="Wang Z.-W."/>
            <person name="Zhao X."/>
            <person name="Zhong W.-Y."/>
            <person name="Peng D.-H."/>
            <person name="Ahmad S."/>
            <person name="Lan S."/>
            <person name="Zhang J.-S."/>
            <person name="Tsai W.-C."/>
            <person name="Van De Peer Y."/>
            <person name="Liu Z.-J."/>
        </authorList>
    </citation>
    <scope>NUCLEOTIDE SEQUENCE</scope>
    <source>
        <strain evidence="2">SCP</strain>
        <tissue evidence="2">Leaves</tissue>
    </source>
</reference>
<dbReference type="InterPro" id="IPR005174">
    <property type="entry name" value="KIB1-4_b-propeller"/>
</dbReference>
<dbReference type="InterPro" id="IPR050942">
    <property type="entry name" value="F-box_BR-signaling"/>
</dbReference>
<evidence type="ECO:0000313" key="3">
    <source>
        <dbReference type="Proteomes" id="UP001179952"/>
    </source>
</evidence>
<dbReference type="Proteomes" id="UP001179952">
    <property type="component" value="Unassembled WGS sequence"/>
</dbReference>
<comment type="caution">
    <text evidence="2">The sequence shown here is derived from an EMBL/GenBank/DDBJ whole genome shotgun (WGS) entry which is preliminary data.</text>
</comment>
<accession>A0AAV9B5Y7</accession>
<evidence type="ECO:0000313" key="2">
    <source>
        <dbReference type="EMBL" id="KAK1271765.1"/>
    </source>
</evidence>
<reference evidence="2" key="1">
    <citation type="journal article" date="2023" name="Nat. Commun.">
        <title>Diploid and tetraploid genomes of Acorus and the evolution of monocots.</title>
        <authorList>
            <person name="Ma L."/>
            <person name="Liu K.W."/>
            <person name="Li Z."/>
            <person name="Hsiao Y.Y."/>
            <person name="Qi Y."/>
            <person name="Fu T."/>
            <person name="Tang G.D."/>
            <person name="Zhang D."/>
            <person name="Sun W.H."/>
            <person name="Liu D.K."/>
            <person name="Li Y."/>
            <person name="Chen G.Z."/>
            <person name="Liu X.D."/>
            <person name="Liao X.Y."/>
            <person name="Jiang Y.T."/>
            <person name="Yu X."/>
            <person name="Hao Y."/>
            <person name="Huang J."/>
            <person name="Zhao X.W."/>
            <person name="Ke S."/>
            <person name="Chen Y.Y."/>
            <person name="Wu W.L."/>
            <person name="Hsu J.L."/>
            <person name="Lin Y.F."/>
            <person name="Huang M.D."/>
            <person name="Li C.Y."/>
            <person name="Huang L."/>
            <person name="Wang Z.W."/>
            <person name="Zhao X."/>
            <person name="Zhong W.Y."/>
            <person name="Peng D.H."/>
            <person name="Ahmad S."/>
            <person name="Lan S."/>
            <person name="Zhang J.S."/>
            <person name="Tsai W.C."/>
            <person name="Van de Peer Y."/>
            <person name="Liu Z.J."/>
        </authorList>
    </citation>
    <scope>NUCLEOTIDE SEQUENCE</scope>
    <source>
        <strain evidence="2">SCP</strain>
    </source>
</reference>
<feature type="domain" description="KIB1-4 beta-propeller" evidence="1">
    <location>
        <begin position="18"/>
        <end position="103"/>
    </location>
</feature>
<dbReference type="Pfam" id="PF03478">
    <property type="entry name" value="Beta-prop_KIB1-4"/>
    <property type="match status" value="1"/>
</dbReference>
<dbReference type="PANTHER" id="PTHR44259">
    <property type="entry name" value="OS07G0183000 PROTEIN-RELATED"/>
    <property type="match status" value="1"/>
</dbReference>
<gene>
    <name evidence="2" type="ORF">QJS04_geneDACA006003</name>
</gene>
<name>A0AAV9B5Y7_ACOGR</name>
<dbReference type="EMBL" id="JAUJYN010000005">
    <property type="protein sequence ID" value="KAK1271765.1"/>
    <property type="molecule type" value="Genomic_DNA"/>
</dbReference>
<protein>
    <recommendedName>
        <fullName evidence="1">KIB1-4 beta-propeller domain-containing protein</fullName>
    </recommendedName>
</protein>
<evidence type="ECO:0000259" key="1">
    <source>
        <dbReference type="Pfam" id="PF03478"/>
    </source>
</evidence>
<sequence>MPTVDVLDRNWFYDPDIRAQMNLAVGPSGLLFILRHLIPHQTEMFEIFRLDETKTKWVHTKSLDDGMLFLGLNTLMWLSSDNFKECKGNSIYFTDDDVTDLKYLDDRVEDSSIFYLEDASFGSIYGNDRKVAMI</sequence>
<organism evidence="2 3">
    <name type="scientific">Acorus gramineus</name>
    <name type="common">Dwarf sweet flag</name>
    <dbReference type="NCBI Taxonomy" id="55184"/>
    <lineage>
        <taxon>Eukaryota</taxon>
        <taxon>Viridiplantae</taxon>
        <taxon>Streptophyta</taxon>
        <taxon>Embryophyta</taxon>
        <taxon>Tracheophyta</taxon>
        <taxon>Spermatophyta</taxon>
        <taxon>Magnoliopsida</taxon>
        <taxon>Liliopsida</taxon>
        <taxon>Acoraceae</taxon>
        <taxon>Acorus</taxon>
    </lineage>
</organism>